<evidence type="ECO:0000256" key="14">
    <source>
        <dbReference type="SAM" id="Coils"/>
    </source>
</evidence>
<organism evidence="17 18">
    <name type="scientific">Phytophthora cactorum</name>
    <dbReference type="NCBI Taxonomy" id="29920"/>
    <lineage>
        <taxon>Eukaryota</taxon>
        <taxon>Sar</taxon>
        <taxon>Stramenopiles</taxon>
        <taxon>Oomycota</taxon>
        <taxon>Peronosporomycetes</taxon>
        <taxon>Peronosporales</taxon>
        <taxon>Peronosporaceae</taxon>
        <taxon>Phytophthora</taxon>
    </lineage>
</organism>
<dbReference type="InterPro" id="IPR030457">
    <property type="entry name" value="ELO_CS"/>
</dbReference>
<evidence type="ECO:0000256" key="11">
    <source>
        <dbReference type="ARBA" id="ARBA00023128"/>
    </source>
</evidence>
<protein>
    <recommendedName>
        <fullName evidence="19">Very-long-chain 3-oxoacyl-CoA synthase</fullName>
    </recommendedName>
</protein>
<dbReference type="PANTHER" id="PTHR11153:SF37">
    <property type="entry name" value="SIDOREFLEXIN"/>
    <property type="match status" value="1"/>
</dbReference>
<gene>
    <name evidence="17" type="ORF">JG687_00007490</name>
</gene>
<evidence type="ECO:0000313" key="18">
    <source>
        <dbReference type="Proteomes" id="UP000688947"/>
    </source>
</evidence>
<sequence>METTFARVPRLHDEVPALRWMFPSQYERDWVISWEPGFCKESLPMAVALCAAYCVMCFAGRRIMRDLKPFNLKVPLALWNLGLAVFSAIGSSRTVPFLINTIYRRGVYHSVCAPPTPHYGHGPVALWVMLFIFSKVPELVDTVFIVLRKKPLIFLHWYHHITVLLFCWHAFATLSASGLYFVAMNYSVHAVMYFYYFLTACGYRPRWARLVTIFQLSQMVVGVAVCSLNVYFMKQGDECSVDPDNLKWGIIMYSSYFALFLKFFIERYLLRSAKKSAAGTARHTAMEGEKDLMTTAMGAPETHIKLADPNEDTYFGRVRKTFYMLDFRTAFTTEHALQEARQLVAAHRRGEFVDQPKLEHAQYVTHAILHPDTGAPVFTPLRASMIVPMNMIMDGAMLLANSTKTTIFAQWLNQTYNALHYYANRNASNEDTAEQRLVAYIGATASSVGASLGIRRLACRMTDAKWAPVVARMGPFAAVAAADLLNMAVMRQSEYLKGVHVYDENGDYVGKSRRCGALAVASCAAGRIFAAAPILLLPPLIIARIEKHSTLFTRPKTRWLRVPTLLGLVGCAIQFSVPLTFGLFRQTAQLDSKYLEPELQHATRKQDGQPLSPSLNPTTGNVDNFIMEADGAAAAGDGNEATEMFNQQVDQQKLAAMAARVAQLQDEDAELRARHDKREQETHEFVAYFQKEIQTRDKQLTKLTEELAAARLSHALALEQMQQARDAERQHLIQQAAAKEEAASEQIFYLREELHQLELFREMKDSIATKMKDLETQLTLEREQARDTSGALERKFLEEKARLQKEHEKKIEIVKQQAKEDARNGLDADTRKIVTDNKRMGEELRFQLQMTEELQREKQQFETRAKTLSVELQLQVQKEAEFAKQAQRQARELTQLRSSLREAEQKLGAGLAAASWDAHAHAARHEREREELTLDVEGLRKLLRLKNRELRNLRRLAQTILTQRTDVEQFFLDSLEHVKREIERERKEKHGRETENYHREVNCAHVAKARYHLDHLNISLKKWIYASSAGKTGSEFFVLWRPSSRNYRGTTETLTQSKPEGETAFHSGLFRDGTPHWA</sequence>
<dbReference type="OrthoDB" id="6608471at2759"/>
<dbReference type="VEuPathDB" id="FungiDB:PC110_g13268"/>
<evidence type="ECO:0000256" key="5">
    <source>
        <dbReference type="ARBA" id="ARBA00022679"/>
    </source>
</evidence>
<keyword evidence="4" id="KW-0444">Lipid biosynthesis</keyword>
<evidence type="ECO:0000256" key="10">
    <source>
        <dbReference type="ARBA" id="ARBA00023098"/>
    </source>
</evidence>
<keyword evidence="14" id="KW-0175">Coiled coil</keyword>
<dbReference type="VEuPathDB" id="FungiDB:PC110_g13269"/>
<comment type="similarity">
    <text evidence="2">Belongs to the sideroflexin family.</text>
</comment>
<dbReference type="Pfam" id="PF03820">
    <property type="entry name" value="SFXNs"/>
    <property type="match status" value="1"/>
</dbReference>
<dbReference type="GO" id="GO:0009922">
    <property type="term" value="F:fatty acid elongase activity"/>
    <property type="evidence" value="ECO:0007669"/>
    <property type="project" value="InterPro"/>
</dbReference>
<proteinExistence type="inferred from homology"/>
<keyword evidence="6 16" id="KW-0812">Transmembrane</keyword>
<dbReference type="GO" id="GO:1990542">
    <property type="term" value="P:mitochondrial transmembrane transport"/>
    <property type="evidence" value="ECO:0007669"/>
    <property type="project" value="TreeGrafter"/>
</dbReference>
<keyword evidence="13" id="KW-0275">Fatty acid biosynthesis</keyword>
<dbReference type="AlphaFoldDB" id="A0A8T1UGF1"/>
<feature type="transmembrane region" description="Helical" evidence="16">
    <location>
        <begin position="210"/>
        <end position="233"/>
    </location>
</feature>
<dbReference type="GO" id="GO:0005743">
    <property type="term" value="C:mitochondrial inner membrane"/>
    <property type="evidence" value="ECO:0007669"/>
    <property type="project" value="TreeGrafter"/>
</dbReference>
<evidence type="ECO:0000256" key="9">
    <source>
        <dbReference type="ARBA" id="ARBA00022989"/>
    </source>
</evidence>
<dbReference type="Proteomes" id="UP000688947">
    <property type="component" value="Unassembled WGS sequence"/>
</dbReference>
<evidence type="ECO:0000256" key="7">
    <source>
        <dbReference type="ARBA" id="ARBA00022832"/>
    </source>
</evidence>
<feature type="compositionally biased region" description="Polar residues" evidence="15">
    <location>
        <begin position="609"/>
        <end position="619"/>
    </location>
</feature>
<feature type="transmembrane region" description="Helical" evidence="16">
    <location>
        <begin position="43"/>
        <end position="64"/>
    </location>
</feature>
<evidence type="ECO:0000256" key="16">
    <source>
        <dbReference type="SAM" id="Phobius"/>
    </source>
</evidence>
<keyword evidence="5" id="KW-0808">Transferase</keyword>
<keyword evidence="7" id="KW-0276">Fatty acid metabolism</keyword>
<evidence type="ECO:0008006" key="19">
    <source>
        <dbReference type="Google" id="ProtNLM"/>
    </source>
</evidence>
<dbReference type="GO" id="GO:0015075">
    <property type="term" value="F:monoatomic ion transmembrane transporter activity"/>
    <property type="evidence" value="ECO:0007669"/>
    <property type="project" value="InterPro"/>
</dbReference>
<feature type="coiled-coil region" evidence="14">
    <location>
        <begin position="844"/>
        <end position="995"/>
    </location>
</feature>
<dbReference type="InterPro" id="IPR002076">
    <property type="entry name" value="ELO_fam"/>
</dbReference>
<dbReference type="PANTHER" id="PTHR11153">
    <property type="entry name" value="SIDEROFLEXIN"/>
    <property type="match status" value="1"/>
</dbReference>
<dbReference type="GO" id="GO:0006633">
    <property type="term" value="P:fatty acid biosynthetic process"/>
    <property type="evidence" value="ECO:0007669"/>
    <property type="project" value="UniProtKB-KW"/>
</dbReference>
<feature type="region of interest" description="Disordered" evidence="15">
    <location>
        <begin position="1050"/>
        <end position="1078"/>
    </location>
</feature>
<evidence type="ECO:0000256" key="12">
    <source>
        <dbReference type="ARBA" id="ARBA00023136"/>
    </source>
</evidence>
<keyword evidence="12 16" id="KW-0472">Membrane</keyword>
<evidence type="ECO:0000256" key="15">
    <source>
        <dbReference type="SAM" id="MobiDB-lite"/>
    </source>
</evidence>
<comment type="caution">
    <text evidence="17">The sequence shown here is derived from an EMBL/GenBank/DDBJ whole genome shotgun (WGS) entry which is preliminary data.</text>
</comment>
<dbReference type="VEuPathDB" id="FungiDB:PC110_g13267"/>
<evidence type="ECO:0000256" key="6">
    <source>
        <dbReference type="ARBA" id="ARBA00022692"/>
    </source>
</evidence>
<dbReference type="GO" id="GO:0006865">
    <property type="term" value="P:amino acid transport"/>
    <property type="evidence" value="ECO:0007669"/>
    <property type="project" value="UniProtKB-KW"/>
</dbReference>
<evidence type="ECO:0000256" key="2">
    <source>
        <dbReference type="ARBA" id="ARBA00005974"/>
    </source>
</evidence>
<feature type="transmembrane region" description="Helical" evidence="16">
    <location>
        <begin position="154"/>
        <end position="172"/>
    </location>
</feature>
<feature type="transmembrane region" description="Helical" evidence="16">
    <location>
        <begin position="124"/>
        <end position="147"/>
    </location>
</feature>
<feature type="transmembrane region" description="Helical" evidence="16">
    <location>
        <begin position="76"/>
        <end position="99"/>
    </location>
</feature>
<feature type="coiled-coil region" evidence="14">
    <location>
        <begin position="654"/>
        <end position="681"/>
    </location>
</feature>
<evidence type="ECO:0000256" key="8">
    <source>
        <dbReference type="ARBA" id="ARBA00022970"/>
    </source>
</evidence>
<evidence type="ECO:0000313" key="17">
    <source>
        <dbReference type="EMBL" id="KAG6961812.1"/>
    </source>
</evidence>
<reference evidence="17" key="1">
    <citation type="submission" date="2021-01" db="EMBL/GenBank/DDBJ databases">
        <title>Phytophthora aleatoria, a newly-described species from Pinus radiata is distinct from Phytophthora cactorum isolates based on comparative genomics.</title>
        <authorList>
            <person name="Mcdougal R."/>
            <person name="Panda P."/>
            <person name="Williams N."/>
            <person name="Studholme D.J."/>
        </authorList>
    </citation>
    <scope>NUCLEOTIDE SEQUENCE</scope>
    <source>
        <strain evidence="17">NZFS 3830</strain>
    </source>
</reference>
<dbReference type="EMBL" id="JAENGZ010000334">
    <property type="protein sequence ID" value="KAG6961812.1"/>
    <property type="molecule type" value="Genomic_DNA"/>
</dbReference>
<keyword evidence="8" id="KW-0029">Amino-acid transport</keyword>
<feature type="transmembrane region" description="Helical" evidence="16">
    <location>
        <begin position="178"/>
        <end position="198"/>
    </location>
</feature>
<accession>A0A8T1UGF1</accession>
<feature type="transmembrane region" description="Helical" evidence="16">
    <location>
        <begin position="518"/>
        <end position="542"/>
    </location>
</feature>
<keyword evidence="11" id="KW-0496">Mitochondrion</keyword>
<evidence type="ECO:0000256" key="1">
    <source>
        <dbReference type="ARBA" id="ARBA00004225"/>
    </source>
</evidence>
<feature type="region of interest" description="Disordered" evidence="15">
    <location>
        <begin position="599"/>
        <end position="619"/>
    </location>
</feature>
<keyword evidence="3" id="KW-0813">Transport</keyword>
<dbReference type="InterPro" id="IPR004686">
    <property type="entry name" value="Mtc"/>
</dbReference>
<evidence type="ECO:0000256" key="4">
    <source>
        <dbReference type="ARBA" id="ARBA00022516"/>
    </source>
</evidence>
<name>A0A8T1UGF1_9STRA</name>
<dbReference type="PROSITE" id="PS01188">
    <property type="entry name" value="ELO"/>
    <property type="match status" value="1"/>
</dbReference>
<comment type="subcellular location">
    <subcellularLocation>
        <location evidence="1">Mitochondrion membrane</location>
        <topology evidence="1">Multi-pass membrane protein</topology>
    </subcellularLocation>
</comment>
<dbReference type="Pfam" id="PF01151">
    <property type="entry name" value="ELO"/>
    <property type="match status" value="1"/>
</dbReference>
<keyword evidence="9 16" id="KW-1133">Transmembrane helix</keyword>
<evidence type="ECO:0000256" key="13">
    <source>
        <dbReference type="ARBA" id="ARBA00023160"/>
    </source>
</evidence>
<keyword evidence="10" id="KW-0443">Lipid metabolism</keyword>
<feature type="transmembrane region" description="Helical" evidence="16">
    <location>
        <begin position="245"/>
        <end position="265"/>
    </location>
</feature>
<evidence type="ECO:0000256" key="3">
    <source>
        <dbReference type="ARBA" id="ARBA00022448"/>
    </source>
</evidence>
<feature type="transmembrane region" description="Helical" evidence="16">
    <location>
        <begin position="562"/>
        <end position="584"/>
    </location>
</feature>